<feature type="compositionally biased region" description="Polar residues" evidence="1">
    <location>
        <begin position="279"/>
        <end position="292"/>
    </location>
</feature>
<evidence type="ECO:0000256" key="1">
    <source>
        <dbReference type="SAM" id="MobiDB-lite"/>
    </source>
</evidence>
<dbReference type="AlphaFoldDB" id="A0AAV5MPA2"/>
<proteinExistence type="predicted"/>
<organism evidence="2 3">
    <name type="scientific">Rubroshorea leprosula</name>
    <dbReference type="NCBI Taxonomy" id="152421"/>
    <lineage>
        <taxon>Eukaryota</taxon>
        <taxon>Viridiplantae</taxon>
        <taxon>Streptophyta</taxon>
        <taxon>Embryophyta</taxon>
        <taxon>Tracheophyta</taxon>
        <taxon>Spermatophyta</taxon>
        <taxon>Magnoliopsida</taxon>
        <taxon>eudicotyledons</taxon>
        <taxon>Gunneridae</taxon>
        <taxon>Pentapetalae</taxon>
        <taxon>rosids</taxon>
        <taxon>malvids</taxon>
        <taxon>Malvales</taxon>
        <taxon>Dipterocarpaceae</taxon>
        <taxon>Rubroshorea</taxon>
    </lineage>
</organism>
<feature type="compositionally biased region" description="Polar residues" evidence="1">
    <location>
        <begin position="398"/>
        <end position="409"/>
    </location>
</feature>
<feature type="region of interest" description="Disordered" evidence="1">
    <location>
        <begin position="273"/>
        <end position="294"/>
    </location>
</feature>
<feature type="region of interest" description="Disordered" evidence="1">
    <location>
        <begin position="97"/>
        <end position="121"/>
    </location>
</feature>
<evidence type="ECO:0000313" key="2">
    <source>
        <dbReference type="EMBL" id="GKV51818.1"/>
    </source>
</evidence>
<feature type="compositionally biased region" description="Polar residues" evidence="1">
    <location>
        <begin position="507"/>
        <end position="521"/>
    </location>
</feature>
<dbReference type="Proteomes" id="UP001054252">
    <property type="component" value="Unassembled WGS sequence"/>
</dbReference>
<sequence>MMDLVATTIKGTGSKWMVYDIYAPNRKSKNGSRFGFVRFLGVIDKKELERKLDQIWAEGWKLWVNRPRYDEEKKEVWEKKSSRGTMTVVQSKSYTEEVKGIQGSNADEEQSKQSEVGRSRHQRLDIEDKKCTKHDEYERFRGMEYNVKLDEYEWLDGCYVRTVHSVVMVCEDKEELKDLVEMASDWLRQWFAEVQPWTPKMIANERFVWISTSKKKRFDTARFLISTPIMETITVTRQIKINGDIYRVKFTEEEFTNSFFSLKEDLMPSFNSESEDCETWSTGSDSEMQASENGWKKEDVQIRVPRVEDDDVFVRMKEKERRHSVQVCGEVGEQVEMGGDNMEKIQNLNLADGSTRTGGESKRQEVQDSATKSIEDDTRELDHMMKPNKQPVKEPTLQKESPTGEKSTNLAWTHAKRPKEKLNINKIRGNFKNGERIEGCNEEEDEDMFWKGHEAERGRIEEWIGNQIGEIKSKMGRRRVRRCSSMYHGPDSGDAATKKRREKRKQSTQQREGQPTPTFMLNANGKITKDSIGDNDIHNCNKFLKKQRCKEMITNVWNNSEVKGWSGFKLKEKLKQTKLALKEWSSNMNMELNIKTKEVEDAIATIDEKGEQNQLSASDIEMRRNCFIDLWKNLRIKERMWQQKSRKLWLKEGDANTKFFHRCVKGRWRRNEVISIRINGEQLTRVETIKQETAKYFQDLFTEETWKRPKLDGISFKQISQTDNELLTAAFSE</sequence>
<gene>
    <name evidence="2" type="ORF">SLEP1_g58442</name>
</gene>
<reference evidence="2 3" key="1">
    <citation type="journal article" date="2021" name="Commun. Biol.">
        <title>The genome of Shorea leprosula (Dipterocarpaceae) highlights the ecological relevance of drought in aseasonal tropical rainforests.</title>
        <authorList>
            <person name="Ng K.K.S."/>
            <person name="Kobayashi M.J."/>
            <person name="Fawcett J.A."/>
            <person name="Hatakeyama M."/>
            <person name="Paape T."/>
            <person name="Ng C.H."/>
            <person name="Ang C.C."/>
            <person name="Tnah L.H."/>
            <person name="Lee C.T."/>
            <person name="Nishiyama T."/>
            <person name="Sese J."/>
            <person name="O'Brien M.J."/>
            <person name="Copetti D."/>
            <person name="Mohd Noor M.I."/>
            <person name="Ong R.C."/>
            <person name="Putra M."/>
            <person name="Sireger I.Z."/>
            <person name="Indrioko S."/>
            <person name="Kosugi Y."/>
            <person name="Izuno A."/>
            <person name="Isagi Y."/>
            <person name="Lee S.L."/>
            <person name="Shimizu K.K."/>
        </authorList>
    </citation>
    <scope>NUCLEOTIDE SEQUENCE [LARGE SCALE GENOMIC DNA]</scope>
    <source>
        <strain evidence="2">214</strain>
    </source>
</reference>
<dbReference type="EMBL" id="BPVZ01000546">
    <property type="protein sequence ID" value="GKV51818.1"/>
    <property type="molecule type" value="Genomic_DNA"/>
</dbReference>
<feature type="region of interest" description="Disordered" evidence="1">
    <location>
        <begin position="483"/>
        <end position="532"/>
    </location>
</feature>
<feature type="region of interest" description="Disordered" evidence="1">
    <location>
        <begin position="351"/>
        <end position="409"/>
    </location>
</feature>
<evidence type="ECO:0000313" key="3">
    <source>
        <dbReference type="Proteomes" id="UP001054252"/>
    </source>
</evidence>
<name>A0AAV5MPA2_9ROSI</name>
<comment type="caution">
    <text evidence="2">The sequence shown here is derived from an EMBL/GenBank/DDBJ whole genome shotgun (WGS) entry which is preliminary data.</text>
</comment>
<feature type="compositionally biased region" description="Basic and acidic residues" evidence="1">
    <location>
        <begin position="373"/>
        <end position="385"/>
    </location>
</feature>
<feature type="compositionally biased region" description="Basic and acidic residues" evidence="1">
    <location>
        <begin position="109"/>
        <end position="121"/>
    </location>
</feature>
<accession>A0AAV5MPA2</accession>
<protein>
    <submittedName>
        <fullName evidence="2">Uncharacterized protein</fullName>
    </submittedName>
</protein>
<keyword evidence="3" id="KW-1185">Reference proteome</keyword>